<evidence type="ECO:0000256" key="2">
    <source>
        <dbReference type="SAM" id="SignalP"/>
    </source>
</evidence>
<feature type="compositionally biased region" description="Pro residues" evidence="1">
    <location>
        <begin position="165"/>
        <end position="181"/>
    </location>
</feature>
<feature type="region of interest" description="Disordered" evidence="1">
    <location>
        <begin position="107"/>
        <end position="285"/>
    </location>
</feature>
<evidence type="ECO:0000313" key="3">
    <source>
        <dbReference type="EMBL" id="RDJ28225.1"/>
    </source>
</evidence>
<organism evidence="3 4">
    <name type="scientific">Bosea caraganae</name>
    <dbReference type="NCBI Taxonomy" id="2763117"/>
    <lineage>
        <taxon>Bacteria</taxon>
        <taxon>Pseudomonadati</taxon>
        <taxon>Pseudomonadota</taxon>
        <taxon>Alphaproteobacteria</taxon>
        <taxon>Hyphomicrobiales</taxon>
        <taxon>Boseaceae</taxon>
        <taxon>Bosea</taxon>
    </lineage>
</organism>
<feature type="signal peptide" evidence="2">
    <location>
        <begin position="1"/>
        <end position="20"/>
    </location>
</feature>
<evidence type="ECO:0000256" key="1">
    <source>
        <dbReference type="SAM" id="MobiDB-lite"/>
    </source>
</evidence>
<comment type="caution">
    <text evidence="3">The sequence shown here is derived from an EMBL/GenBank/DDBJ whole genome shotgun (WGS) entry which is preliminary data.</text>
</comment>
<name>A0A370LA76_9HYPH</name>
<reference evidence="4" key="1">
    <citation type="submission" date="2018-07" db="EMBL/GenBank/DDBJ databases">
        <authorList>
            <person name="Safronova V.I."/>
            <person name="Chirak E.R."/>
            <person name="Sazanova A.L."/>
        </authorList>
    </citation>
    <scope>NUCLEOTIDE SEQUENCE [LARGE SCALE GENOMIC DNA]</scope>
    <source>
        <strain evidence="4">RCAM04685</strain>
    </source>
</reference>
<accession>A0A370LA76</accession>
<feature type="compositionally biased region" description="Pro residues" evidence="1">
    <location>
        <begin position="130"/>
        <end position="149"/>
    </location>
</feature>
<dbReference type="EMBL" id="QQTP01000002">
    <property type="protein sequence ID" value="RDJ28225.1"/>
    <property type="molecule type" value="Genomic_DNA"/>
</dbReference>
<evidence type="ECO:0000313" key="4">
    <source>
        <dbReference type="Proteomes" id="UP000255207"/>
    </source>
</evidence>
<dbReference type="PRINTS" id="PR01217">
    <property type="entry name" value="PRICHEXTENSN"/>
</dbReference>
<sequence length="285" mass="29901">MLMGLAVAGALAGSAGGAAAQYYEDYDYEYVPRYGYSYGYGQRYAPPAPVPLSQREIARIALREYGLAQVERTARTESTYVVDGQMANGRRTRLIFDLYSGDLVRRVNLQPPGPGTSVAPPVARLDPAEPRPAQPRLLPMPPERPPALKPPAQANAPVRVIPLSPATPPRPPEQEKPPAPPAEASAPATIVPPSPAVVPAAPEPAVPTERPPVEASVPATGEEKPRLVNPNDVRGTGEPERTPPLAKAETPPGAGGSGLPPVQVEDPAPSVTRPATPIAPVTPLD</sequence>
<dbReference type="Proteomes" id="UP000255207">
    <property type="component" value="Unassembled WGS sequence"/>
</dbReference>
<keyword evidence="4" id="KW-1185">Reference proteome</keyword>
<keyword evidence="2" id="KW-0732">Signal</keyword>
<protein>
    <recommendedName>
        <fullName evidence="5">PepSY domain-containing protein</fullName>
    </recommendedName>
</protein>
<evidence type="ECO:0008006" key="5">
    <source>
        <dbReference type="Google" id="ProtNLM"/>
    </source>
</evidence>
<proteinExistence type="predicted"/>
<dbReference type="AlphaFoldDB" id="A0A370LA76"/>
<feature type="compositionally biased region" description="Pro residues" evidence="1">
    <location>
        <begin position="190"/>
        <end position="205"/>
    </location>
</feature>
<feature type="chain" id="PRO_5030068537" description="PepSY domain-containing protein" evidence="2">
    <location>
        <begin position="21"/>
        <end position="285"/>
    </location>
</feature>
<gene>
    <name evidence="3" type="ORF">DWE98_06470</name>
</gene>